<gene>
    <name evidence="2" type="ORF">S03H2_45683</name>
</gene>
<evidence type="ECO:0000313" key="2">
    <source>
        <dbReference type="EMBL" id="GAH72936.1"/>
    </source>
</evidence>
<reference evidence="2" key="1">
    <citation type="journal article" date="2014" name="Front. Microbiol.">
        <title>High frequency of phylogenetically diverse reductive dehalogenase-homologous genes in deep subseafloor sedimentary metagenomes.</title>
        <authorList>
            <person name="Kawai M."/>
            <person name="Futagami T."/>
            <person name="Toyoda A."/>
            <person name="Takaki Y."/>
            <person name="Nishi S."/>
            <person name="Hori S."/>
            <person name="Arai W."/>
            <person name="Tsubouchi T."/>
            <person name="Morono Y."/>
            <person name="Uchiyama I."/>
            <person name="Ito T."/>
            <person name="Fujiyama A."/>
            <person name="Inagaki F."/>
            <person name="Takami H."/>
        </authorList>
    </citation>
    <scope>NUCLEOTIDE SEQUENCE</scope>
    <source>
        <strain evidence="2">Expedition CK06-06</strain>
    </source>
</reference>
<sequence length="138" mass="15073">MPNGFGRRFGFGRGIGFGRRFGFGRGMGFGFRGSSPPWPYVGLGRGGLPRCGYFLSGAAGTPAAWPYQQFPYPADPGFSTWQTPYPFYAGSPSTPGYAPFAPQVTKEQELGFLQEQAEAIKGQLDQIETTIRNLETEE</sequence>
<dbReference type="AlphaFoldDB" id="X1HS09"/>
<comment type="caution">
    <text evidence="2">The sequence shown here is derived from an EMBL/GenBank/DDBJ whole genome shotgun (WGS) entry which is preliminary data.</text>
</comment>
<feature type="coiled-coil region" evidence="1">
    <location>
        <begin position="110"/>
        <end position="137"/>
    </location>
</feature>
<organism evidence="2">
    <name type="scientific">marine sediment metagenome</name>
    <dbReference type="NCBI Taxonomy" id="412755"/>
    <lineage>
        <taxon>unclassified sequences</taxon>
        <taxon>metagenomes</taxon>
        <taxon>ecological metagenomes</taxon>
    </lineage>
</organism>
<dbReference type="EMBL" id="BARU01028637">
    <property type="protein sequence ID" value="GAH72936.1"/>
    <property type="molecule type" value="Genomic_DNA"/>
</dbReference>
<name>X1HS09_9ZZZZ</name>
<evidence type="ECO:0008006" key="3">
    <source>
        <dbReference type="Google" id="ProtNLM"/>
    </source>
</evidence>
<proteinExistence type="predicted"/>
<keyword evidence="1" id="KW-0175">Coiled coil</keyword>
<accession>X1HS09</accession>
<protein>
    <recommendedName>
        <fullName evidence="3">DUF5320 domain-containing protein</fullName>
    </recommendedName>
</protein>
<evidence type="ECO:0000256" key="1">
    <source>
        <dbReference type="SAM" id="Coils"/>
    </source>
</evidence>